<comment type="catalytic activity">
    <reaction evidence="8 9">
        <text>tRNA(Val) + L-valine + ATP = L-valyl-tRNA(Val) + AMP + diphosphate</text>
        <dbReference type="Rhea" id="RHEA:10704"/>
        <dbReference type="Rhea" id="RHEA-COMP:9672"/>
        <dbReference type="Rhea" id="RHEA-COMP:9708"/>
        <dbReference type="ChEBI" id="CHEBI:30616"/>
        <dbReference type="ChEBI" id="CHEBI:33019"/>
        <dbReference type="ChEBI" id="CHEBI:57762"/>
        <dbReference type="ChEBI" id="CHEBI:78442"/>
        <dbReference type="ChEBI" id="CHEBI:78537"/>
        <dbReference type="ChEBI" id="CHEBI:456215"/>
        <dbReference type="EC" id="6.1.1.9"/>
    </reaction>
</comment>
<dbReference type="SUPFAM" id="SSF50677">
    <property type="entry name" value="ValRS/IleRS/LeuRS editing domain"/>
    <property type="match status" value="1"/>
</dbReference>
<feature type="domain" description="Aminoacyl-tRNA synthetase class Ia" evidence="10">
    <location>
        <begin position="17"/>
        <end position="426"/>
    </location>
</feature>
<dbReference type="NCBIfam" id="NF004349">
    <property type="entry name" value="PRK05729.1"/>
    <property type="match status" value="1"/>
</dbReference>
<evidence type="ECO:0000256" key="8">
    <source>
        <dbReference type="ARBA" id="ARBA00047552"/>
    </source>
</evidence>
<comment type="domain">
    <text evidence="9">ValRS has two distinct active sites: one for aminoacylation and one for editing. The misactivated threonine is translocated from the active site to the editing site.</text>
</comment>
<dbReference type="SUPFAM" id="SSF46589">
    <property type="entry name" value="tRNA-binding arm"/>
    <property type="match status" value="1"/>
</dbReference>
<dbReference type="InterPro" id="IPR033705">
    <property type="entry name" value="Anticodon_Ia_Val"/>
</dbReference>
<dbReference type="Proteomes" id="UP000070069">
    <property type="component" value="Unassembled WGS sequence"/>
</dbReference>
<dbReference type="SUPFAM" id="SSF47323">
    <property type="entry name" value="Anticodon-binding domain of a subclass of class I aminoacyl-tRNA synthetases"/>
    <property type="match status" value="1"/>
</dbReference>
<dbReference type="EMBL" id="LTBM01000009">
    <property type="protein sequence ID" value="KXT29176.1"/>
    <property type="molecule type" value="Genomic_DNA"/>
</dbReference>
<dbReference type="PANTHER" id="PTHR11946">
    <property type="entry name" value="VALYL-TRNA SYNTHETASES"/>
    <property type="match status" value="1"/>
</dbReference>
<evidence type="ECO:0000256" key="7">
    <source>
        <dbReference type="ARBA" id="ARBA00023146"/>
    </source>
</evidence>
<dbReference type="GO" id="GO:0005524">
    <property type="term" value="F:ATP binding"/>
    <property type="evidence" value="ECO:0007669"/>
    <property type="project" value="UniProtKB-UniRule"/>
</dbReference>
<dbReference type="AlphaFoldDB" id="A0A139JQM6"/>
<feature type="short sequence motif" description="'HIGH' region" evidence="9">
    <location>
        <begin position="46"/>
        <end position="56"/>
    </location>
</feature>
<keyword evidence="3 9" id="KW-0547">Nucleotide-binding</keyword>
<evidence type="ECO:0000313" key="13">
    <source>
        <dbReference type="Proteomes" id="UP000070069"/>
    </source>
</evidence>
<feature type="domain" description="Methionyl/Valyl/Leucyl/Isoleucyl-tRNA synthetase anticodon-binding" evidence="11">
    <location>
        <begin position="606"/>
        <end position="745"/>
    </location>
</feature>
<dbReference type="CDD" id="cd07962">
    <property type="entry name" value="Anticodon_Ia_Val"/>
    <property type="match status" value="1"/>
</dbReference>
<evidence type="ECO:0000256" key="9">
    <source>
        <dbReference type="HAMAP-Rule" id="MF_02004"/>
    </source>
</evidence>
<organism evidence="12 13">
    <name type="scientific">Candidatus Phytoplasma oryzae</name>
    <dbReference type="NCBI Taxonomy" id="203274"/>
    <lineage>
        <taxon>Bacteria</taxon>
        <taxon>Bacillati</taxon>
        <taxon>Mycoplasmatota</taxon>
        <taxon>Mollicutes</taxon>
        <taxon>Acholeplasmatales</taxon>
        <taxon>Acholeplasmataceae</taxon>
        <taxon>Candidatus Phytoplasma</taxon>
        <taxon>16SrXI (Rice yellow dwarf group)</taxon>
    </lineage>
</organism>
<dbReference type="InterPro" id="IPR013155">
    <property type="entry name" value="M/V/L/I-tRNA-synth_anticd-bd"/>
</dbReference>
<sequence>MIIKTKYDFRLIEISRHKKWLDKKYFQKEINCDPPTKTFTVLLPPPNITGKLHLGHAWNNVLQDIIIRRKRMMNFDVLFLPGMDHAGIATQKKIKEQLKEKGFKEKEITRDLFLKYVFTWKEEYSKKIRNQWKMLGLSLNYEYEKFTLDKSLSDIVEKVFIKLYKKKMIYQDYKIINWDIQMKTTLSNIEVKYQKISDKLFYLKYFLVDNNNNITNNFVEVATTRPETIFVDQALMVNPKDSRYQGIVGKKVIVPISGQIIKIISDNFVDIQFGTGILKVTPAHDENDFKLGKKYFLNIISCIKPDGKMDESVVSSEYGNINFLECRQKIVHKLKESGFLVKMENYDHLVGFSIISGSRVEPILSLQWFLKTKETALLVLKKNKINFFPKHFKKVFENWLTNLEDWCISRQLWWGHPIPVWYKNGKIKKVQKESPGPDFKKDPDVLDTWFSSSLWPLSTLNWSDKNNNSIFFKKHFPTDLLVTGYDILTFWVSRMVLQSICLTKKIPFKNVLLHGLVKDSKGQKMSKSKGNGINPIEIMNKYGTDSLRWFLVSNSSLGSDLFYNEKKIISSWNFINKLFNISCFIKKNVTSFDTNFKKDFLLLHEKFLLTQLSKLIKKVNLFFEKFEFSIIGNILNNFIWEDLSNWFLEFFKLIEKKSNFYLNSQKFLMYIFKNILQLLHPFIPFLTDKIYNDFFDNKSILISKWPNISFIDTQSTNNFQILKQIIVKFRFFRQFYSISKNTLFKIYIKTSKNNLKELEPLKDILKSFLGVSEIKLEKKIKNDEYYFLFVEKNIFVFIEKEFFSKINDNKKKQDFIQQKEFLLKEIERSKNILNNPLFLKKAKKNKIYEEKKKYKEYLNKYEKLIMENNIFELSKK</sequence>
<dbReference type="Pfam" id="PF00133">
    <property type="entry name" value="tRNA-synt_1"/>
    <property type="match status" value="2"/>
</dbReference>
<evidence type="ECO:0000256" key="4">
    <source>
        <dbReference type="ARBA" id="ARBA00022840"/>
    </source>
</evidence>
<name>A0A139JQM6_9MOLU</name>
<protein>
    <recommendedName>
        <fullName evidence="9">Valine--tRNA ligase</fullName>
        <ecNumber evidence="9">6.1.1.9</ecNumber>
    </recommendedName>
    <alternativeName>
        <fullName evidence="9">Valyl-tRNA synthetase</fullName>
        <shortName evidence="9">ValRS</shortName>
    </alternativeName>
</protein>
<dbReference type="RefSeq" id="WP_320408832.1">
    <property type="nucleotide sequence ID" value="NZ_JHUK01000001.1"/>
</dbReference>
<dbReference type="GO" id="GO:0005829">
    <property type="term" value="C:cytosol"/>
    <property type="evidence" value="ECO:0007669"/>
    <property type="project" value="TreeGrafter"/>
</dbReference>
<gene>
    <name evidence="9 12" type="primary">valS</name>
    <name evidence="12" type="ORF">AXA84_0302</name>
</gene>
<dbReference type="InterPro" id="IPR009008">
    <property type="entry name" value="Val/Leu/Ile-tRNA-synth_edit"/>
</dbReference>
<keyword evidence="2 9" id="KW-0436">Ligase</keyword>
<comment type="subcellular location">
    <subcellularLocation>
        <location evidence="9">Cytoplasm</location>
    </subcellularLocation>
</comment>
<keyword evidence="4 9" id="KW-0067">ATP-binding</keyword>
<proteinExistence type="inferred from homology"/>
<comment type="caution">
    <text evidence="12">The sequence shown here is derived from an EMBL/GenBank/DDBJ whole genome shotgun (WGS) entry which is preliminary data.</text>
</comment>
<evidence type="ECO:0000256" key="2">
    <source>
        <dbReference type="ARBA" id="ARBA00022598"/>
    </source>
</evidence>
<evidence type="ECO:0000313" key="12">
    <source>
        <dbReference type="EMBL" id="KXT29176.1"/>
    </source>
</evidence>
<dbReference type="GO" id="GO:0006438">
    <property type="term" value="P:valyl-tRNA aminoacylation"/>
    <property type="evidence" value="ECO:0007669"/>
    <property type="project" value="UniProtKB-UniRule"/>
</dbReference>
<dbReference type="InterPro" id="IPR001412">
    <property type="entry name" value="aa-tRNA-synth_I_CS"/>
</dbReference>
<evidence type="ECO:0000256" key="3">
    <source>
        <dbReference type="ARBA" id="ARBA00022741"/>
    </source>
</evidence>
<comment type="similarity">
    <text evidence="9">Belongs to the class-I aminoacyl-tRNA synthetase family. ValS type 1 subfamily.</text>
</comment>
<comment type="function">
    <text evidence="9">Catalyzes the attachment of valine to tRNA(Val). As ValRS can inadvertently accommodate and process structurally similar amino acids such as threonine, to avoid such errors, it has a 'posttransfer' editing activity that hydrolyzes mischarged Thr-tRNA(Val) in a tRNA-dependent manner.</text>
</comment>
<dbReference type="Gene3D" id="3.90.740.10">
    <property type="entry name" value="Valyl/Leucyl/Isoleucyl-tRNA synthetase, editing domain"/>
    <property type="match status" value="1"/>
</dbReference>
<evidence type="ECO:0000256" key="6">
    <source>
        <dbReference type="ARBA" id="ARBA00023054"/>
    </source>
</evidence>
<feature type="domain" description="Aminoacyl-tRNA synthetase class Ia" evidence="10">
    <location>
        <begin position="436"/>
        <end position="561"/>
    </location>
</feature>
<dbReference type="InterPro" id="IPR002303">
    <property type="entry name" value="Valyl-tRNA_ligase"/>
</dbReference>
<comment type="domain">
    <text evidence="9">The C-terminal coiled-coil domain is crucial for aminoacylation activity.</text>
</comment>
<dbReference type="GO" id="GO:0002161">
    <property type="term" value="F:aminoacyl-tRNA deacylase activity"/>
    <property type="evidence" value="ECO:0007669"/>
    <property type="project" value="InterPro"/>
</dbReference>
<feature type="binding site" evidence="9">
    <location>
        <position position="527"/>
    </location>
    <ligand>
        <name>ATP</name>
        <dbReference type="ChEBI" id="CHEBI:30616"/>
    </ligand>
</feature>
<dbReference type="InterPro" id="IPR010978">
    <property type="entry name" value="tRNA-bd_arm"/>
</dbReference>
<keyword evidence="1 9" id="KW-0963">Cytoplasm</keyword>
<dbReference type="HAMAP" id="MF_02004">
    <property type="entry name" value="Val_tRNA_synth_type1"/>
    <property type="match status" value="1"/>
</dbReference>
<evidence type="ECO:0000259" key="11">
    <source>
        <dbReference type="Pfam" id="PF08264"/>
    </source>
</evidence>
<dbReference type="InterPro" id="IPR009080">
    <property type="entry name" value="tRNAsynth_Ia_anticodon-bd"/>
</dbReference>
<keyword evidence="6 9" id="KW-0175">Coiled coil</keyword>
<evidence type="ECO:0000259" key="10">
    <source>
        <dbReference type="Pfam" id="PF00133"/>
    </source>
</evidence>
<feature type="short sequence motif" description="'KMSKS' region" evidence="9">
    <location>
        <begin position="524"/>
        <end position="528"/>
    </location>
</feature>
<dbReference type="CDD" id="cd00817">
    <property type="entry name" value="ValRS_core"/>
    <property type="match status" value="1"/>
</dbReference>
<dbReference type="InterPro" id="IPR014729">
    <property type="entry name" value="Rossmann-like_a/b/a_fold"/>
</dbReference>
<dbReference type="Gene3D" id="1.10.730.10">
    <property type="entry name" value="Isoleucyl-tRNA Synthetase, Domain 1"/>
    <property type="match status" value="1"/>
</dbReference>
<dbReference type="Pfam" id="PF08264">
    <property type="entry name" value="Anticodon_1"/>
    <property type="match status" value="1"/>
</dbReference>
<dbReference type="InterPro" id="IPR002300">
    <property type="entry name" value="aa-tRNA-synth_Ia"/>
</dbReference>
<dbReference type="PRINTS" id="PR00986">
    <property type="entry name" value="TRNASYNTHVAL"/>
</dbReference>
<dbReference type="SUPFAM" id="SSF52374">
    <property type="entry name" value="Nucleotidylyl transferase"/>
    <property type="match status" value="1"/>
</dbReference>
<dbReference type="NCBIfam" id="TIGR00422">
    <property type="entry name" value="valS"/>
    <property type="match status" value="1"/>
</dbReference>
<accession>A0A139JQM6</accession>
<dbReference type="PROSITE" id="PS00178">
    <property type="entry name" value="AA_TRNA_LIGASE_I"/>
    <property type="match status" value="1"/>
</dbReference>
<dbReference type="Gene3D" id="3.40.50.620">
    <property type="entry name" value="HUPs"/>
    <property type="match status" value="2"/>
</dbReference>
<reference evidence="12 13" key="1">
    <citation type="submission" date="2016-02" db="EMBL/GenBank/DDBJ databases">
        <title>A draft genome sequence of Candidatus Phytoplasma oryzae strain Mbita1, the causative agent of Napier Grass stunt disease in Kenya.</title>
        <authorList>
            <person name="Fischer A."/>
            <person name="Santa-Cruz I."/>
            <person name="Wambua L."/>
            <person name="Olds C."/>
            <person name="Midega C."/>
            <person name="Dickinson M."/>
            <person name="Kawicha P."/>
            <person name="Khan Z."/>
            <person name="Masiga D."/>
            <person name="Jores J."/>
            <person name="Bernd S."/>
        </authorList>
    </citation>
    <scope>NUCLEOTIDE SEQUENCE [LARGE SCALE GENOMIC DNA]</scope>
    <source>
        <strain evidence="12">Mbita1</strain>
    </source>
</reference>
<comment type="subunit">
    <text evidence="9">Monomer.</text>
</comment>
<dbReference type="EC" id="6.1.1.9" evidence="9"/>
<keyword evidence="5 9" id="KW-0648">Protein biosynthesis</keyword>
<evidence type="ECO:0000256" key="5">
    <source>
        <dbReference type="ARBA" id="ARBA00022917"/>
    </source>
</evidence>
<evidence type="ECO:0000256" key="1">
    <source>
        <dbReference type="ARBA" id="ARBA00022490"/>
    </source>
</evidence>
<dbReference type="PATRIC" id="fig|203274.3.peg.458"/>
<keyword evidence="7 9" id="KW-0030">Aminoacyl-tRNA synthetase</keyword>
<dbReference type="GO" id="GO:0004832">
    <property type="term" value="F:valine-tRNA ligase activity"/>
    <property type="evidence" value="ECO:0007669"/>
    <property type="project" value="UniProtKB-UniRule"/>
</dbReference>
<dbReference type="PANTHER" id="PTHR11946:SF93">
    <property type="entry name" value="VALINE--TRNA LIGASE, CHLOROPLASTIC_MITOCHONDRIAL 2"/>
    <property type="match status" value="1"/>
</dbReference>